<keyword evidence="3" id="KW-0946">Virion</keyword>
<dbReference type="Proteomes" id="UP001264176">
    <property type="component" value="Segment"/>
</dbReference>
<comment type="subcellular location">
    <subcellularLocation>
        <location evidence="1">Virion</location>
    </subcellularLocation>
</comment>
<evidence type="ECO:0000256" key="2">
    <source>
        <dbReference type="ARBA" id="ARBA00022561"/>
    </source>
</evidence>
<dbReference type="EMBL" id="OM141115">
    <property type="protein sequence ID" value="UUB84589.1"/>
    <property type="molecule type" value="Genomic_RNA"/>
</dbReference>
<dbReference type="InterPro" id="IPR008879">
    <property type="entry name" value="Coat_protein_tricho/vitivirus"/>
</dbReference>
<dbReference type="Pfam" id="PF05892">
    <property type="entry name" value="Tricho_coat"/>
    <property type="match status" value="1"/>
</dbReference>
<name>A0AAE9N5S7_9VIRU</name>
<keyword evidence="2" id="KW-0167">Capsid protein</keyword>
<protein>
    <submittedName>
        <fullName evidence="4">Capsid protein</fullName>
    </submittedName>
</protein>
<evidence type="ECO:0000313" key="4">
    <source>
        <dbReference type="EMBL" id="UUB84589.1"/>
    </source>
</evidence>
<dbReference type="GO" id="GO:0019028">
    <property type="term" value="C:viral capsid"/>
    <property type="evidence" value="ECO:0007669"/>
    <property type="project" value="UniProtKB-KW"/>
</dbReference>
<organism evidence="4 5">
    <name type="scientific">Pineapple vitivirus A</name>
    <dbReference type="NCBI Taxonomy" id="2967992"/>
    <lineage>
        <taxon>Viruses</taxon>
        <taxon>Riboviria</taxon>
        <taxon>Orthornavirae</taxon>
        <taxon>Kitrinoviricota</taxon>
        <taxon>Alsuviricetes</taxon>
        <taxon>Tymovirales</taxon>
        <taxon>Betaflexiviridae</taxon>
        <taxon>Trivirinae</taxon>
        <taxon>Vitivirus</taxon>
        <taxon>Vitivirus ananasae</taxon>
    </lineage>
</organism>
<evidence type="ECO:0000256" key="1">
    <source>
        <dbReference type="ARBA" id="ARBA00004328"/>
    </source>
</evidence>
<accession>A0AAE9N5S7</accession>
<proteinExistence type="predicted"/>
<sequence length="178" mass="19501">MEKEMREGILTFLKEKFKDGFTDDVKTKETLREIFGNLAIVGTSKKADTSIKIIVSGSQVDLDNVVTGFMALSAASTSKPLKKATLRQIAEPFAQEAMEYLLEQASEGVYSNLAKKITRLGNREPHVCFDFSRGLDIAKLTPSEANVVQSLHARLFRTEGAKNVFAAQASVGDNAVEI</sequence>
<dbReference type="PIRSF" id="PIRSF004075">
    <property type="entry name" value="Coat_protein_tricho/vitivirus"/>
    <property type="match status" value="1"/>
</dbReference>
<keyword evidence="5" id="KW-1185">Reference proteome</keyword>
<evidence type="ECO:0000313" key="5">
    <source>
        <dbReference type="Proteomes" id="UP001264176"/>
    </source>
</evidence>
<evidence type="ECO:0000256" key="3">
    <source>
        <dbReference type="ARBA" id="ARBA00022844"/>
    </source>
</evidence>
<reference evidence="4" key="1">
    <citation type="journal article" date="2022" name="Arch. Virol.">
        <title>Identification of a novel vitivirus from pineapple in Reunion Island.</title>
        <authorList>
            <person name="Masse D."/>
            <person name="Filloux D."/>
            <person name="Candresse T."/>
            <person name="Massart S."/>
            <person name="Marais A."/>
            <person name="Verdin E."/>
            <person name="Cassam N."/>
            <person name="Fernandez E."/>
            <person name="Roumagnac P."/>
            <person name="Teycheney P.Y."/>
            <person name="Lefeuvre P."/>
            <person name="Lett J.M."/>
        </authorList>
    </citation>
    <scope>NUCLEOTIDE SEQUENCE</scope>
    <source>
        <strain evidence="4">16-1</strain>
    </source>
</reference>